<feature type="coiled-coil region" evidence="1">
    <location>
        <begin position="235"/>
        <end position="303"/>
    </location>
</feature>
<sequence>MKILAIRLENLASLAGRHELDFTTAPLADQGLFAITGPTGAGKSTLLDALCLALYGSTPRLRQAPVRDSQIADVGRDTLTTADARTLLRRGCASGFAEVDFVGRDGRRYRARWSVRRARDKLDGSLQKVEQSLTDLDANQLLTAQKREFDRLLPERLGLNFDQFTRAVLLAQSEFAAFLKADDNARSELLERLTDTQHYSAISRAAFQRTRTARGALEAIEARLADALPAGTEARADLEREAASQQQALAALQTRREQLRGEGTELERQARLSADWQQAESALQAAEAAIAAAQEERHTLAQLDAIAPWRERAQQRRSLAETLARRGQQLAEARAALDRCDGERQALTPELEAASTARERAAAAQRDAQPELEQARQLESERDRLQQQCDQQRTEQAQLNAAAAESAQQQTQLQQRLATQAQQIEAQQQHLAALLETATTETAAADLRAALNRSRDGAQTRLDALDTLTQAWRERERLDHEQATLQQQLAESRERLTQLEQAGQQAKRDLTAAEQRQAQIGEQIESARAARSDEVARLRQQLREETPCPVCGAIDHPYRDAPPAHPGEALVASIEAQERQQLEQEAQRVAAAREQHQELSVEWRSCRQTLLAAEQRQQALVPARDAAASALADHPLSAELSDAEHPGEWLQSQRGQARDDRQEASERLQRLDTIERTLDPLERQRQSLTLALGKLETRQALDRTRLETLAAALPELEQALTRTHQALGAALGEHASAQAWQAALEAQRQQTQQRWEARQAQWQTLEQTHARLTQQIADLTQRQQEEQATHAELERAWQAWRRTQPELDEAWLETLLGYTETAHRQLRETCERRERERDAARVAVEERRRALIEQRRLLLPETPEARLLDTEHEDALSARHAAQRERLQALESEWQAQQRRRDTAQQQLAEDDRRRQVQQEGARQREAAAQELQRWERINGLIGSADGKRFRRIAQAYNLDHLLTHANQHLRALTPRYRLERGGSELGILVIDGDMADERRSVHSLSGGETFLVSLALALGLASMASHQLAIESLFIDEGFGSLDPASLALAMDALDGLQAQGRRVGVISHVQEMHERIPLQIRVEPKGNGSSEVRLQRN</sequence>
<gene>
    <name evidence="4" type="ORF">EVC62_00265</name>
</gene>
<dbReference type="Pfam" id="PF13558">
    <property type="entry name" value="SbcC_Walker_B"/>
    <property type="match status" value="1"/>
</dbReference>
<feature type="coiled-coil region" evidence="1">
    <location>
        <begin position="575"/>
        <end position="602"/>
    </location>
</feature>
<evidence type="ECO:0000313" key="5">
    <source>
        <dbReference type="Proteomes" id="UP001321526"/>
    </source>
</evidence>
<feature type="compositionally biased region" description="Basic and acidic residues" evidence="2">
    <location>
        <begin position="656"/>
        <end position="666"/>
    </location>
</feature>
<feature type="region of interest" description="Disordered" evidence="2">
    <location>
        <begin position="639"/>
        <end position="666"/>
    </location>
</feature>
<evidence type="ECO:0000256" key="2">
    <source>
        <dbReference type="SAM" id="MobiDB-lite"/>
    </source>
</evidence>
<dbReference type="EMBL" id="CP035631">
    <property type="protein sequence ID" value="WFF40041.1"/>
    <property type="molecule type" value="Genomic_DNA"/>
</dbReference>
<feature type="region of interest" description="Disordered" evidence="2">
    <location>
        <begin position="359"/>
        <end position="391"/>
    </location>
</feature>
<dbReference type="InterPro" id="IPR038729">
    <property type="entry name" value="Rad50/SbcC_AAA"/>
</dbReference>
<dbReference type="Pfam" id="PF13476">
    <property type="entry name" value="AAA_23"/>
    <property type="match status" value="1"/>
</dbReference>
<feature type="compositionally biased region" description="Basic and acidic residues" evidence="2">
    <location>
        <begin position="373"/>
        <end position="385"/>
    </location>
</feature>
<feature type="compositionally biased region" description="Basic and acidic residues" evidence="2">
    <location>
        <begin position="910"/>
        <end position="925"/>
    </location>
</feature>
<dbReference type="Proteomes" id="UP001321526">
    <property type="component" value="Chromosome"/>
</dbReference>
<accession>A0ABY8FFR0</accession>
<protein>
    <submittedName>
        <fullName evidence="4">Chromosome segregation protein SMC</fullName>
    </submittedName>
</protein>
<feature type="region of interest" description="Disordered" evidence="2">
    <location>
        <begin position="498"/>
        <end position="517"/>
    </location>
</feature>
<dbReference type="PANTHER" id="PTHR32114">
    <property type="entry name" value="ABC TRANSPORTER ABCH.3"/>
    <property type="match status" value="1"/>
</dbReference>
<name>A0ABY8FFR0_9GAMM</name>
<keyword evidence="1" id="KW-0175">Coiled coil</keyword>
<organism evidence="4 5">
    <name type="scientific">Salinicola endophyticus</name>
    <dbReference type="NCBI Taxonomy" id="1949083"/>
    <lineage>
        <taxon>Bacteria</taxon>
        <taxon>Pseudomonadati</taxon>
        <taxon>Pseudomonadota</taxon>
        <taxon>Gammaproteobacteria</taxon>
        <taxon>Oceanospirillales</taxon>
        <taxon>Halomonadaceae</taxon>
        <taxon>Salinicola</taxon>
    </lineage>
</organism>
<feature type="region of interest" description="Disordered" evidence="2">
    <location>
        <begin position="893"/>
        <end position="925"/>
    </location>
</feature>
<evidence type="ECO:0000256" key="1">
    <source>
        <dbReference type="SAM" id="Coils"/>
    </source>
</evidence>
<dbReference type="Gene3D" id="3.40.50.300">
    <property type="entry name" value="P-loop containing nucleotide triphosphate hydrolases"/>
    <property type="match status" value="2"/>
</dbReference>
<dbReference type="InterPro" id="IPR027417">
    <property type="entry name" value="P-loop_NTPase"/>
</dbReference>
<reference evidence="4 5" key="1">
    <citation type="submission" date="2019-01" db="EMBL/GenBank/DDBJ databases">
        <title>Genome sequence of Salinicola endophyticus REST5.</title>
        <authorList>
            <person name="Nascimento F.X."/>
        </authorList>
    </citation>
    <scope>NUCLEOTIDE SEQUENCE [LARGE SCALE GENOMIC DNA]</scope>
    <source>
        <strain evidence="4 5">REST5</strain>
    </source>
</reference>
<dbReference type="RefSeq" id="WP_282235451.1">
    <property type="nucleotide sequence ID" value="NZ_CP035631.1"/>
</dbReference>
<evidence type="ECO:0000313" key="4">
    <source>
        <dbReference type="EMBL" id="WFF40041.1"/>
    </source>
</evidence>
<dbReference type="SUPFAM" id="SSF52540">
    <property type="entry name" value="P-loop containing nucleoside triphosphate hydrolases"/>
    <property type="match status" value="1"/>
</dbReference>
<keyword evidence="5" id="KW-1185">Reference proteome</keyword>
<evidence type="ECO:0000259" key="3">
    <source>
        <dbReference type="Pfam" id="PF13476"/>
    </source>
</evidence>
<feature type="coiled-coil region" evidence="1">
    <location>
        <begin position="762"/>
        <end position="796"/>
    </location>
</feature>
<proteinExistence type="predicted"/>
<dbReference type="PANTHER" id="PTHR32114:SF2">
    <property type="entry name" value="ABC TRANSPORTER ABCH.3"/>
    <property type="match status" value="1"/>
</dbReference>
<feature type="domain" description="Rad50/SbcC-type AAA" evidence="3">
    <location>
        <begin position="6"/>
        <end position="226"/>
    </location>
</feature>